<dbReference type="GO" id="GO:0004930">
    <property type="term" value="F:G protein-coupled receptor activity"/>
    <property type="evidence" value="ECO:0007669"/>
    <property type="project" value="UniProtKB-KW"/>
</dbReference>
<organism evidence="12 13">
    <name type="scientific">Phaedon cochleariae</name>
    <name type="common">Mustard beetle</name>
    <dbReference type="NCBI Taxonomy" id="80249"/>
    <lineage>
        <taxon>Eukaryota</taxon>
        <taxon>Metazoa</taxon>
        <taxon>Ecdysozoa</taxon>
        <taxon>Arthropoda</taxon>
        <taxon>Hexapoda</taxon>
        <taxon>Insecta</taxon>
        <taxon>Pterygota</taxon>
        <taxon>Neoptera</taxon>
        <taxon>Endopterygota</taxon>
        <taxon>Coleoptera</taxon>
        <taxon>Polyphaga</taxon>
        <taxon>Cucujiformia</taxon>
        <taxon>Chrysomeloidea</taxon>
        <taxon>Chrysomelidae</taxon>
        <taxon>Chrysomelinae</taxon>
        <taxon>Chrysomelini</taxon>
        <taxon>Phaedon</taxon>
    </lineage>
</organism>
<feature type="transmembrane region" description="Helical" evidence="10">
    <location>
        <begin position="181"/>
        <end position="200"/>
    </location>
</feature>
<evidence type="ECO:0000256" key="6">
    <source>
        <dbReference type="ARBA" id="ARBA00023136"/>
    </source>
</evidence>
<gene>
    <name evidence="12" type="ORF">PHAECO_LOCUS9032</name>
</gene>
<proteinExistence type="inferred from homology"/>
<comment type="similarity">
    <text evidence="2 9">Belongs to the G-protein coupled receptor 1 family.</text>
</comment>
<dbReference type="GO" id="GO:0005886">
    <property type="term" value="C:plasma membrane"/>
    <property type="evidence" value="ECO:0007669"/>
    <property type="project" value="TreeGrafter"/>
</dbReference>
<evidence type="ECO:0000259" key="11">
    <source>
        <dbReference type="PROSITE" id="PS50262"/>
    </source>
</evidence>
<dbReference type="CDD" id="cd14978">
    <property type="entry name" value="7tmA_FMRFamide_R-like"/>
    <property type="match status" value="1"/>
</dbReference>
<feature type="transmembrane region" description="Helical" evidence="10">
    <location>
        <begin position="86"/>
        <end position="104"/>
    </location>
</feature>
<keyword evidence="8 9" id="KW-0807">Transducer</keyword>
<dbReference type="SUPFAM" id="SSF81321">
    <property type="entry name" value="Family A G protein-coupled receptor-like"/>
    <property type="match status" value="1"/>
</dbReference>
<dbReference type="InterPro" id="IPR017452">
    <property type="entry name" value="GPCR_Rhodpsn_7TM"/>
</dbReference>
<feature type="transmembrane region" description="Helical" evidence="10">
    <location>
        <begin position="231"/>
        <end position="252"/>
    </location>
</feature>
<evidence type="ECO:0000313" key="12">
    <source>
        <dbReference type="EMBL" id="CAH1170056.1"/>
    </source>
</evidence>
<keyword evidence="3 9" id="KW-0812">Transmembrane</keyword>
<dbReference type="OrthoDB" id="8951118at2759"/>
<feature type="domain" description="G-protein coupled receptors family 1 profile" evidence="11">
    <location>
        <begin position="26"/>
        <end position="291"/>
    </location>
</feature>
<dbReference type="PANTHER" id="PTHR24243">
    <property type="entry name" value="G-PROTEIN COUPLED RECEPTOR"/>
    <property type="match status" value="1"/>
</dbReference>
<dbReference type="PROSITE" id="PS00237">
    <property type="entry name" value="G_PROTEIN_RECEP_F1_1"/>
    <property type="match status" value="1"/>
</dbReference>
<evidence type="ECO:0000256" key="2">
    <source>
        <dbReference type="ARBA" id="ARBA00010663"/>
    </source>
</evidence>
<keyword evidence="6 10" id="KW-0472">Membrane</keyword>
<evidence type="ECO:0000256" key="3">
    <source>
        <dbReference type="ARBA" id="ARBA00022692"/>
    </source>
</evidence>
<dbReference type="Gene3D" id="1.20.1070.10">
    <property type="entry name" value="Rhodopsin 7-helix transmembrane proteins"/>
    <property type="match status" value="1"/>
</dbReference>
<name>A0A9P0DRI4_PHACE</name>
<feature type="transmembrane region" description="Helical" evidence="10">
    <location>
        <begin position="46"/>
        <end position="66"/>
    </location>
</feature>
<evidence type="ECO:0000256" key="10">
    <source>
        <dbReference type="SAM" id="Phobius"/>
    </source>
</evidence>
<evidence type="ECO:0000256" key="9">
    <source>
        <dbReference type="RuleBase" id="RU000688"/>
    </source>
</evidence>
<feature type="transmembrane region" description="Helical" evidence="10">
    <location>
        <begin position="272"/>
        <end position="293"/>
    </location>
</feature>
<dbReference type="Proteomes" id="UP001153737">
    <property type="component" value="Chromosome 5"/>
</dbReference>
<evidence type="ECO:0000256" key="5">
    <source>
        <dbReference type="ARBA" id="ARBA00023040"/>
    </source>
</evidence>
<evidence type="ECO:0000313" key="13">
    <source>
        <dbReference type="Proteomes" id="UP001153737"/>
    </source>
</evidence>
<dbReference type="Pfam" id="PF00001">
    <property type="entry name" value="7tm_1"/>
    <property type="match status" value="1"/>
</dbReference>
<dbReference type="PANTHER" id="PTHR24243:SF230">
    <property type="entry name" value="G-PROTEIN COUPLED RECEPTORS FAMILY 1 PROFILE DOMAIN-CONTAINING PROTEIN"/>
    <property type="match status" value="1"/>
</dbReference>
<dbReference type="AlphaFoldDB" id="A0A9P0DRI4"/>
<comment type="subcellular location">
    <subcellularLocation>
        <location evidence="1">Membrane</location>
        <topology evidence="1">Multi-pass membrane protein</topology>
    </subcellularLocation>
</comment>
<keyword evidence="13" id="KW-1185">Reference proteome</keyword>
<evidence type="ECO:0000256" key="4">
    <source>
        <dbReference type="ARBA" id="ARBA00022989"/>
    </source>
</evidence>
<feature type="transmembrane region" description="Helical" evidence="10">
    <location>
        <begin position="12"/>
        <end position="34"/>
    </location>
</feature>
<reference evidence="12" key="2">
    <citation type="submission" date="2022-10" db="EMBL/GenBank/DDBJ databases">
        <authorList>
            <consortium name="ENA_rothamsted_submissions"/>
            <consortium name="culmorum"/>
            <person name="King R."/>
        </authorList>
    </citation>
    <scope>NUCLEOTIDE SEQUENCE</scope>
</reference>
<feature type="transmembrane region" description="Helical" evidence="10">
    <location>
        <begin position="125"/>
        <end position="146"/>
    </location>
</feature>
<dbReference type="InterPro" id="IPR000276">
    <property type="entry name" value="GPCR_Rhodpsn"/>
</dbReference>
<keyword evidence="4 10" id="KW-1133">Transmembrane helix</keyword>
<dbReference type="PROSITE" id="PS50262">
    <property type="entry name" value="G_PROTEIN_RECEP_F1_2"/>
    <property type="match status" value="1"/>
</dbReference>
<dbReference type="EMBL" id="OU896711">
    <property type="protein sequence ID" value="CAH1170056.1"/>
    <property type="molecule type" value="Genomic_DNA"/>
</dbReference>
<keyword evidence="5 9" id="KW-0297">G-protein coupled receptor</keyword>
<protein>
    <recommendedName>
        <fullName evidence="11">G-protein coupled receptors family 1 profile domain-containing protein</fullName>
    </recommendedName>
</protein>
<evidence type="ECO:0000256" key="8">
    <source>
        <dbReference type="ARBA" id="ARBA00023224"/>
    </source>
</evidence>
<evidence type="ECO:0000256" key="1">
    <source>
        <dbReference type="ARBA" id="ARBA00004141"/>
    </source>
</evidence>
<accession>A0A9P0DRI4</accession>
<keyword evidence="7 9" id="KW-0675">Receptor</keyword>
<evidence type="ECO:0000256" key="7">
    <source>
        <dbReference type="ARBA" id="ARBA00023170"/>
    </source>
</evidence>
<reference evidence="12" key="1">
    <citation type="submission" date="2022-01" db="EMBL/GenBank/DDBJ databases">
        <authorList>
            <person name="King R."/>
        </authorList>
    </citation>
    <scope>NUCLEOTIDE SEQUENCE</scope>
</reference>
<sequence length="358" mass="40518">MSQNTIAIATFQLYFTPLLCLTGLTGNSFTVFIFCNTKMNKVSSSYYLAALAVNDNMFLVSLFLVWLEALGWDLFNRPGLCQSMVYLAGICSFLNIWLVVAFTLERYIAVKYPFLRTTLCTTRRAKIAVAVLTAISILAQSPLLVFSNTVVMEDNATVCTINEEWTSAATIFNYVDFATTFLLPVAMVVFLNVSIGKTLIRVSVARKMLTNERQKICALKYQISRNNVTKMLLVVSTVFLCLNFPSYVMRILTYLLQFELMEIEDIEKFSIIQQWCLQLFYTNFGINFFLYCISGQNFRRALVGIFSKTPKTGTETLILSDSRTTPTHSSSRCKRKGTVCVHVTVKASPKQSRQMVEV</sequence>
<dbReference type="PRINTS" id="PR00237">
    <property type="entry name" value="GPCRRHODOPSN"/>
</dbReference>